<proteinExistence type="predicted"/>
<dbReference type="GO" id="GO:0047617">
    <property type="term" value="F:fatty acyl-CoA hydrolase activity"/>
    <property type="evidence" value="ECO:0007669"/>
    <property type="project" value="TreeGrafter"/>
</dbReference>
<evidence type="ECO:0000256" key="1">
    <source>
        <dbReference type="ARBA" id="ARBA00022801"/>
    </source>
</evidence>
<organism evidence="2 3">
    <name type="scientific">Aquisphaera giovannonii</name>
    <dbReference type="NCBI Taxonomy" id="406548"/>
    <lineage>
        <taxon>Bacteria</taxon>
        <taxon>Pseudomonadati</taxon>
        <taxon>Planctomycetota</taxon>
        <taxon>Planctomycetia</taxon>
        <taxon>Isosphaerales</taxon>
        <taxon>Isosphaeraceae</taxon>
        <taxon>Aquisphaera</taxon>
    </lineage>
</organism>
<evidence type="ECO:0000313" key="3">
    <source>
        <dbReference type="Proteomes" id="UP000324233"/>
    </source>
</evidence>
<name>A0A5B9W1K3_9BACT</name>
<dbReference type="CDD" id="cd00586">
    <property type="entry name" value="4HBT"/>
    <property type="match status" value="1"/>
</dbReference>
<dbReference type="PANTHER" id="PTHR31793:SF37">
    <property type="entry name" value="ACYL-COA THIOESTER HYDROLASE YBGC"/>
    <property type="match status" value="1"/>
</dbReference>
<dbReference type="KEGG" id="agv:OJF2_30720"/>
<accession>A0A5B9W1K3</accession>
<dbReference type="InterPro" id="IPR029069">
    <property type="entry name" value="HotDog_dom_sf"/>
</dbReference>
<keyword evidence="1" id="KW-0378">Hydrolase</keyword>
<protein>
    <submittedName>
        <fullName evidence="2">Acyl-ACP thioesterase</fullName>
    </submittedName>
</protein>
<dbReference type="Gene3D" id="3.10.129.10">
    <property type="entry name" value="Hotdog Thioesterase"/>
    <property type="match status" value="1"/>
</dbReference>
<gene>
    <name evidence="2" type="ORF">OJF2_30720</name>
</gene>
<dbReference type="Proteomes" id="UP000324233">
    <property type="component" value="Chromosome"/>
</dbReference>
<dbReference type="RefSeq" id="WP_210420531.1">
    <property type="nucleotide sequence ID" value="NZ_CP042997.1"/>
</dbReference>
<keyword evidence="3" id="KW-1185">Reference proteome</keyword>
<dbReference type="SUPFAM" id="SSF54637">
    <property type="entry name" value="Thioesterase/thiol ester dehydrase-isomerase"/>
    <property type="match status" value="1"/>
</dbReference>
<dbReference type="InterPro" id="IPR050563">
    <property type="entry name" value="4-hydroxybenzoyl-CoA_TE"/>
</dbReference>
<reference evidence="2 3" key="1">
    <citation type="submission" date="2019-08" db="EMBL/GenBank/DDBJ databases">
        <title>Deep-cultivation of Planctomycetes and their phenomic and genomic characterization uncovers novel biology.</title>
        <authorList>
            <person name="Wiegand S."/>
            <person name="Jogler M."/>
            <person name="Boedeker C."/>
            <person name="Pinto D."/>
            <person name="Vollmers J."/>
            <person name="Rivas-Marin E."/>
            <person name="Kohn T."/>
            <person name="Peeters S.H."/>
            <person name="Heuer A."/>
            <person name="Rast P."/>
            <person name="Oberbeckmann S."/>
            <person name="Bunk B."/>
            <person name="Jeske O."/>
            <person name="Meyerdierks A."/>
            <person name="Storesund J.E."/>
            <person name="Kallscheuer N."/>
            <person name="Luecker S."/>
            <person name="Lage O.M."/>
            <person name="Pohl T."/>
            <person name="Merkel B.J."/>
            <person name="Hornburger P."/>
            <person name="Mueller R.-W."/>
            <person name="Bruemmer F."/>
            <person name="Labrenz M."/>
            <person name="Spormann A.M."/>
            <person name="Op den Camp H."/>
            <person name="Overmann J."/>
            <person name="Amann R."/>
            <person name="Jetten M.S.M."/>
            <person name="Mascher T."/>
            <person name="Medema M.H."/>
            <person name="Devos D.P."/>
            <person name="Kaster A.-K."/>
            <person name="Ovreas L."/>
            <person name="Rohde M."/>
            <person name="Galperin M.Y."/>
            <person name="Jogler C."/>
        </authorList>
    </citation>
    <scope>NUCLEOTIDE SEQUENCE [LARGE SCALE GENOMIC DNA]</scope>
    <source>
        <strain evidence="2 3">OJF2</strain>
    </source>
</reference>
<dbReference type="Pfam" id="PF13279">
    <property type="entry name" value="4HBT_2"/>
    <property type="match status" value="1"/>
</dbReference>
<evidence type="ECO:0000313" key="2">
    <source>
        <dbReference type="EMBL" id="QEH34532.1"/>
    </source>
</evidence>
<dbReference type="EMBL" id="CP042997">
    <property type="protein sequence ID" value="QEH34532.1"/>
    <property type="molecule type" value="Genomic_DNA"/>
</dbReference>
<sequence>MGRPWTFEQEFVVPAADIDRQGHVNNVVYLRYAQDAAVAHWEAAVPPEDRQGLAWVVRRHEIDYLRPAHEGDALVARTWIGEVGAASMDRLVEIRRAAGGEVLARVRTVWVAVDAGTMRPRRIAPGIRDRFLEPDEAPGGADPA</sequence>
<dbReference type="AlphaFoldDB" id="A0A5B9W1K3"/>
<dbReference type="PANTHER" id="PTHR31793">
    <property type="entry name" value="4-HYDROXYBENZOYL-COA THIOESTERASE FAMILY MEMBER"/>
    <property type="match status" value="1"/>
</dbReference>